<dbReference type="CDD" id="cd16481">
    <property type="entry name" value="RING-H2_TTC3"/>
    <property type="match status" value="1"/>
</dbReference>
<organism evidence="6 7">
    <name type="scientific">Mystacornis crossleyi</name>
    <dbReference type="NCBI Taxonomy" id="98133"/>
    <lineage>
        <taxon>Eukaryota</taxon>
        <taxon>Metazoa</taxon>
        <taxon>Chordata</taxon>
        <taxon>Craniata</taxon>
        <taxon>Vertebrata</taxon>
        <taxon>Euteleostomi</taxon>
        <taxon>Archelosauria</taxon>
        <taxon>Archosauria</taxon>
        <taxon>Dinosauria</taxon>
        <taxon>Saurischia</taxon>
        <taxon>Theropoda</taxon>
        <taxon>Coelurosauria</taxon>
        <taxon>Aves</taxon>
        <taxon>Neognathae</taxon>
        <taxon>Neoaves</taxon>
        <taxon>Telluraves</taxon>
        <taxon>Australaves</taxon>
        <taxon>Passeriformes</taxon>
        <taxon>Sylvioidea</taxon>
        <taxon>Timaliidae</taxon>
        <taxon>Mystacornis</taxon>
    </lineage>
</organism>
<dbReference type="PANTHER" id="PTHR17550:SF4">
    <property type="entry name" value="E3 UBIQUITIN-PROTEIN LIGASE TTC3"/>
    <property type="match status" value="1"/>
</dbReference>
<accession>A0A7L2SS47</accession>
<keyword evidence="1" id="KW-0479">Metal-binding</keyword>
<dbReference type="PROSITE" id="PS50089">
    <property type="entry name" value="ZF_RING_2"/>
    <property type="match status" value="1"/>
</dbReference>
<dbReference type="PANTHER" id="PTHR17550">
    <property type="entry name" value="E3 UBIQUITIN-PROTEIN LIGASE TTC3"/>
    <property type="match status" value="1"/>
</dbReference>
<evidence type="ECO:0000259" key="5">
    <source>
        <dbReference type="PROSITE" id="PS50089"/>
    </source>
</evidence>
<proteinExistence type="predicted"/>
<keyword evidence="6" id="KW-0436">Ligase</keyword>
<feature type="domain" description="RING-type" evidence="5">
    <location>
        <begin position="199"/>
        <end position="239"/>
    </location>
</feature>
<dbReference type="AlphaFoldDB" id="A0A7L2SS47"/>
<comment type="caution">
    <text evidence="6">The sequence shown here is derived from an EMBL/GenBank/DDBJ whole genome shotgun (WGS) entry which is preliminary data.</text>
</comment>
<feature type="non-terminal residue" evidence="6">
    <location>
        <position position="1"/>
    </location>
</feature>
<keyword evidence="2 4" id="KW-0863">Zinc-finger</keyword>
<evidence type="ECO:0000256" key="2">
    <source>
        <dbReference type="ARBA" id="ARBA00022771"/>
    </source>
</evidence>
<dbReference type="Gene3D" id="3.30.40.10">
    <property type="entry name" value="Zinc/RING finger domain, C3HC4 (zinc finger)"/>
    <property type="match status" value="1"/>
</dbReference>
<evidence type="ECO:0000256" key="4">
    <source>
        <dbReference type="PROSITE-ProRule" id="PRU00175"/>
    </source>
</evidence>
<evidence type="ECO:0000313" key="6">
    <source>
        <dbReference type="EMBL" id="NXS23567.1"/>
    </source>
</evidence>
<dbReference type="GO" id="GO:0008270">
    <property type="term" value="F:zinc ion binding"/>
    <property type="evidence" value="ECO:0007669"/>
    <property type="project" value="UniProtKB-KW"/>
</dbReference>
<evidence type="ECO:0000256" key="1">
    <source>
        <dbReference type="ARBA" id="ARBA00022723"/>
    </source>
</evidence>
<dbReference type="SMART" id="SM00184">
    <property type="entry name" value="RING"/>
    <property type="match status" value="1"/>
</dbReference>
<evidence type="ECO:0000256" key="3">
    <source>
        <dbReference type="ARBA" id="ARBA00022833"/>
    </source>
</evidence>
<gene>
    <name evidence="6" type="primary">Dzip3_0</name>
    <name evidence="6" type="ORF">MYSCRO_R11936</name>
</gene>
<dbReference type="GO" id="GO:0016874">
    <property type="term" value="F:ligase activity"/>
    <property type="evidence" value="ECO:0007669"/>
    <property type="project" value="UniProtKB-KW"/>
</dbReference>
<dbReference type="InterPro" id="IPR001841">
    <property type="entry name" value="Znf_RING"/>
</dbReference>
<dbReference type="EMBL" id="VYZQ01208083">
    <property type="protein sequence ID" value="NXS23567.1"/>
    <property type="molecule type" value="Genomic_DNA"/>
</dbReference>
<dbReference type="OrthoDB" id="9906618at2759"/>
<keyword evidence="3" id="KW-0862">Zinc</keyword>
<dbReference type="Proteomes" id="UP000537747">
    <property type="component" value="Unassembled WGS sequence"/>
</dbReference>
<dbReference type="Pfam" id="PF13639">
    <property type="entry name" value="zf-RING_2"/>
    <property type="match status" value="1"/>
</dbReference>
<keyword evidence="7" id="KW-1185">Reference proteome</keyword>
<feature type="non-terminal residue" evidence="6">
    <location>
        <position position="270"/>
    </location>
</feature>
<dbReference type="InterPro" id="IPR013083">
    <property type="entry name" value="Znf_RING/FYVE/PHD"/>
</dbReference>
<reference evidence="6 7" key="1">
    <citation type="submission" date="2019-09" db="EMBL/GenBank/DDBJ databases">
        <title>Bird 10,000 Genomes (B10K) Project - Family phase.</title>
        <authorList>
            <person name="Zhang G."/>
        </authorList>
    </citation>
    <scope>NUCLEOTIDE SEQUENCE [LARGE SCALE GENOMIC DNA]</scope>
    <source>
        <strain evidence="6">B10K-DU-002-82</strain>
    </source>
</reference>
<dbReference type="SUPFAM" id="SSF57850">
    <property type="entry name" value="RING/U-box"/>
    <property type="match status" value="1"/>
</dbReference>
<sequence length="270" mass="31518">ESQLKLQDIRERFTRLPEESLLLWLYDCWFAGASLDVFLNRYEARQLGSLARDVAVDRGIGRRKGTLSLWRRLVESVRDAYAGHEVMVRRARWNSKLEGVRYLTELTMLDILYGNTRNVQYLDNPDEAYCTWYIWEAFKTSAPPLYAKALSSFTWHGDLKVLKLKAYVWDCSEAPSSLPQDSYVEIQPKEYAASGDDPCTICHEELSRNTCELECGHEFHRECIRTWLQEHSSTCPICREYAVLPAELPERPAWNDSKRYKAKAWKRSAF</sequence>
<evidence type="ECO:0000313" key="7">
    <source>
        <dbReference type="Proteomes" id="UP000537747"/>
    </source>
</evidence>
<protein>
    <submittedName>
        <fullName evidence="6">DZIP3 ligase</fullName>
    </submittedName>
</protein>
<name>A0A7L2SS47_9PASS</name>